<evidence type="ECO:0000256" key="1">
    <source>
        <dbReference type="ARBA" id="ARBA00003387"/>
    </source>
</evidence>
<dbReference type="GO" id="GO:0034399">
    <property type="term" value="C:nuclear periphery"/>
    <property type="evidence" value="ECO:0007669"/>
    <property type="project" value="TreeGrafter"/>
</dbReference>
<evidence type="ECO:0000256" key="4">
    <source>
        <dbReference type="ARBA" id="ARBA00022517"/>
    </source>
</evidence>
<dbReference type="AlphaFoldDB" id="K1Q1D7"/>
<dbReference type="InterPro" id="IPR008610">
    <property type="entry name" value="Ebp2"/>
</dbReference>
<comment type="function">
    <text evidence="1">Required for the processing of the 27S pre-rRNA.</text>
</comment>
<proteinExistence type="inferred from homology"/>
<reference evidence="8" key="1">
    <citation type="journal article" date="2012" name="Nature">
        <title>The oyster genome reveals stress adaptation and complexity of shell formation.</title>
        <authorList>
            <person name="Zhang G."/>
            <person name="Fang X."/>
            <person name="Guo X."/>
            <person name="Li L."/>
            <person name="Luo R."/>
            <person name="Xu F."/>
            <person name="Yang P."/>
            <person name="Zhang L."/>
            <person name="Wang X."/>
            <person name="Qi H."/>
            <person name="Xiong Z."/>
            <person name="Que H."/>
            <person name="Xie Y."/>
            <person name="Holland P.W."/>
            <person name="Paps J."/>
            <person name="Zhu Y."/>
            <person name="Wu F."/>
            <person name="Chen Y."/>
            <person name="Wang J."/>
            <person name="Peng C."/>
            <person name="Meng J."/>
            <person name="Yang L."/>
            <person name="Liu J."/>
            <person name="Wen B."/>
            <person name="Zhang N."/>
            <person name="Huang Z."/>
            <person name="Zhu Q."/>
            <person name="Feng Y."/>
            <person name="Mount A."/>
            <person name="Hedgecock D."/>
            <person name="Xu Z."/>
            <person name="Liu Y."/>
            <person name="Domazet-Loso T."/>
            <person name="Du Y."/>
            <person name="Sun X."/>
            <person name="Zhang S."/>
            <person name="Liu B."/>
            <person name="Cheng P."/>
            <person name="Jiang X."/>
            <person name="Li J."/>
            <person name="Fan D."/>
            <person name="Wang W."/>
            <person name="Fu W."/>
            <person name="Wang T."/>
            <person name="Wang B."/>
            <person name="Zhang J."/>
            <person name="Peng Z."/>
            <person name="Li Y."/>
            <person name="Li N."/>
            <person name="Wang J."/>
            <person name="Chen M."/>
            <person name="He Y."/>
            <person name="Tan F."/>
            <person name="Song X."/>
            <person name="Zheng Q."/>
            <person name="Huang R."/>
            <person name="Yang H."/>
            <person name="Du X."/>
            <person name="Chen L."/>
            <person name="Yang M."/>
            <person name="Gaffney P.M."/>
            <person name="Wang S."/>
            <person name="Luo L."/>
            <person name="She Z."/>
            <person name="Ming Y."/>
            <person name="Huang W."/>
            <person name="Zhang S."/>
            <person name="Huang B."/>
            <person name="Zhang Y."/>
            <person name="Qu T."/>
            <person name="Ni P."/>
            <person name="Miao G."/>
            <person name="Wang J."/>
            <person name="Wang Q."/>
            <person name="Steinberg C.E."/>
            <person name="Wang H."/>
            <person name="Li N."/>
            <person name="Qian L."/>
            <person name="Zhang G."/>
            <person name="Li Y."/>
            <person name="Yang H."/>
            <person name="Liu X."/>
            <person name="Wang J."/>
            <person name="Yin Y."/>
            <person name="Wang J."/>
        </authorList>
    </citation>
    <scope>NUCLEOTIDE SEQUENCE [LARGE SCALE GENOMIC DNA]</scope>
    <source>
        <strain evidence="8">05x7-T-G4-1.051#20</strain>
    </source>
</reference>
<evidence type="ECO:0000313" key="8">
    <source>
        <dbReference type="EMBL" id="EKC22590.1"/>
    </source>
</evidence>
<feature type="region of interest" description="Disordered" evidence="7">
    <location>
        <begin position="177"/>
        <end position="252"/>
    </location>
</feature>
<evidence type="ECO:0000256" key="3">
    <source>
        <dbReference type="ARBA" id="ARBA00007336"/>
    </source>
</evidence>
<comment type="subcellular location">
    <subcellularLocation>
        <location evidence="2">Nucleus</location>
        <location evidence="2">Nucleolus</location>
    </subcellularLocation>
</comment>
<dbReference type="GO" id="GO:0005730">
    <property type="term" value="C:nucleolus"/>
    <property type="evidence" value="ECO:0007669"/>
    <property type="project" value="UniProtKB-SubCell"/>
</dbReference>
<dbReference type="Pfam" id="PF05890">
    <property type="entry name" value="Ebp2"/>
    <property type="match status" value="2"/>
</dbReference>
<dbReference type="PANTHER" id="PTHR13028:SF0">
    <property type="entry name" value="RRNA-PROCESSING PROTEIN EBP2-RELATED"/>
    <property type="match status" value="1"/>
</dbReference>
<dbReference type="GO" id="GO:0042273">
    <property type="term" value="P:ribosomal large subunit biogenesis"/>
    <property type="evidence" value="ECO:0007669"/>
    <property type="project" value="TreeGrafter"/>
</dbReference>
<dbReference type="InParanoid" id="K1Q1D7"/>
<evidence type="ECO:0000256" key="7">
    <source>
        <dbReference type="SAM" id="MobiDB-lite"/>
    </source>
</evidence>
<dbReference type="GO" id="GO:0030687">
    <property type="term" value="C:preribosome, large subunit precursor"/>
    <property type="evidence" value="ECO:0007669"/>
    <property type="project" value="TreeGrafter"/>
</dbReference>
<accession>K1Q1D7</accession>
<gene>
    <name evidence="8" type="ORF">CGI_10001934</name>
</gene>
<keyword evidence="6" id="KW-0539">Nucleus</keyword>
<keyword evidence="5" id="KW-0175">Coiled coil</keyword>
<evidence type="ECO:0000256" key="2">
    <source>
        <dbReference type="ARBA" id="ARBA00004604"/>
    </source>
</evidence>
<dbReference type="EMBL" id="JH816412">
    <property type="protein sequence ID" value="EKC22590.1"/>
    <property type="molecule type" value="Genomic_DNA"/>
</dbReference>
<organism evidence="8">
    <name type="scientific">Magallana gigas</name>
    <name type="common">Pacific oyster</name>
    <name type="synonym">Crassostrea gigas</name>
    <dbReference type="NCBI Taxonomy" id="29159"/>
    <lineage>
        <taxon>Eukaryota</taxon>
        <taxon>Metazoa</taxon>
        <taxon>Spiralia</taxon>
        <taxon>Lophotrochozoa</taxon>
        <taxon>Mollusca</taxon>
        <taxon>Bivalvia</taxon>
        <taxon>Autobranchia</taxon>
        <taxon>Pteriomorphia</taxon>
        <taxon>Ostreida</taxon>
        <taxon>Ostreoidea</taxon>
        <taxon>Ostreidae</taxon>
        <taxon>Magallana</taxon>
    </lineage>
</organism>
<dbReference type="PANTHER" id="PTHR13028">
    <property type="entry name" value="RRNA PROCESSING PROTEIN EBNA1-BINDING PROTEIN-RELATED"/>
    <property type="match status" value="1"/>
</dbReference>
<feature type="compositionally biased region" description="Basic and acidic residues" evidence="7">
    <location>
        <begin position="177"/>
        <end position="197"/>
    </location>
</feature>
<comment type="similarity">
    <text evidence="3">Belongs to the EBP2 family.</text>
</comment>
<protein>
    <submittedName>
        <fullName evidence="8">Putative rRNA-processing protein EBP2</fullName>
    </submittedName>
</protein>
<feature type="compositionally biased region" description="Polar residues" evidence="7">
    <location>
        <begin position="224"/>
        <end position="241"/>
    </location>
</feature>
<dbReference type="GO" id="GO:0006364">
    <property type="term" value="P:rRNA processing"/>
    <property type="evidence" value="ECO:0007669"/>
    <property type="project" value="TreeGrafter"/>
</dbReference>
<evidence type="ECO:0000256" key="6">
    <source>
        <dbReference type="ARBA" id="ARBA00023242"/>
    </source>
</evidence>
<sequence length="265" mass="30589">MCAKREFYQAGLNQTLLTIKKNLPWLERLDVTSKPATTHKDLISQSETDVHDDFKRELRLYVSEIVLYCQAQATVLEAIPRLHSMSIPTKRPEDFFAQMAKSDDHMKRAQATVLEAIPRLHSMSIPTKRPEDFFAQMAKSDDHMKRVQIEVIQKRQKEKKEMLDAVKKYRKGQKDKLDFLENLPGEKKNSQNKKSADNLRPNKKREFKNKKFGFGGQKKRSKMNTKSSALDMSEFNPNINQKKPGKTGKGKPKPVCIAVLVKLFL</sequence>
<feature type="compositionally biased region" description="Basic residues" evidence="7">
    <location>
        <begin position="201"/>
        <end position="223"/>
    </location>
</feature>
<keyword evidence="4" id="KW-0690">Ribosome biogenesis</keyword>
<evidence type="ECO:0000256" key="5">
    <source>
        <dbReference type="ARBA" id="ARBA00023054"/>
    </source>
</evidence>
<name>K1Q1D7_MAGGI</name>
<feature type="compositionally biased region" description="Basic residues" evidence="7">
    <location>
        <begin position="243"/>
        <end position="252"/>
    </location>
</feature>
<dbReference type="HOGENOM" id="CLU_036007_1_0_1"/>